<keyword evidence="3" id="KW-1185">Reference proteome</keyword>
<dbReference type="Proteomes" id="UP000006038">
    <property type="component" value="Chromosome 5"/>
</dbReference>
<feature type="compositionally biased region" description="Basic and acidic residues" evidence="1">
    <location>
        <begin position="130"/>
        <end position="139"/>
    </location>
</feature>
<feature type="region of interest" description="Disordered" evidence="1">
    <location>
        <begin position="115"/>
        <end position="180"/>
    </location>
</feature>
<evidence type="ECO:0000313" key="3">
    <source>
        <dbReference type="Proteomes" id="UP000006038"/>
    </source>
</evidence>
<feature type="compositionally biased region" description="Basic and acidic residues" evidence="1">
    <location>
        <begin position="154"/>
        <end position="165"/>
    </location>
</feature>
<feature type="compositionally biased region" description="Basic residues" evidence="1">
    <location>
        <begin position="1"/>
        <end position="11"/>
    </location>
</feature>
<reference evidence="2" key="2">
    <citation type="submission" date="2013-04" db="UniProtKB">
        <authorList>
            <consortium name="EnsemblPlants"/>
        </authorList>
    </citation>
    <scope>IDENTIFICATION</scope>
</reference>
<proteinExistence type="predicted"/>
<evidence type="ECO:0000313" key="2">
    <source>
        <dbReference type="EnsemblPlants" id="OB05G19850.1"/>
    </source>
</evidence>
<dbReference type="AlphaFoldDB" id="J3M5W1"/>
<dbReference type="Gramene" id="OB05G19850.1">
    <property type="protein sequence ID" value="OB05G19850.1"/>
    <property type="gene ID" value="OB05G19850"/>
</dbReference>
<dbReference type="EnsemblPlants" id="OB05G19850.1">
    <property type="protein sequence ID" value="OB05G19850.1"/>
    <property type="gene ID" value="OB05G19850"/>
</dbReference>
<accession>J3M5W1</accession>
<feature type="region of interest" description="Disordered" evidence="1">
    <location>
        <begin position="1"/>
        <end position="26"/>
    </location>
</feature>
<name>J3M5W1_ORYBR</name>
<protein>
    <submittedName>
        <fullName evidence="2">Uncharacterized protein</fullName>
    </submittedName>
</protein>
<evidence type="ECO:0000256" key="1">
    <source>
        <dbReference type="SAM" id="MobiDB-lite"/>
    </source>
</evidence>
<reference evidence="2" key="1">
    <citation type="journal article" date="2013" name="Nat. Commun.">
        <title>Whole-genome sequencing of Oryza brachyantha reveals mechanisms underlying Oryza genome evolution.</title>
        <authorList>
            <person name="Chen J."/>
            <person name="Huang Q."/>
            <person name="Gao D."/>
            <person name="Wang J."/>
            <person name="Lang Y."/>
            <person name="Liu T."/>
            <person name="Li B."/>
            <person name="Bai Z."/>
            <person name="Luis Goicoechea J."/>
            <person name="Liang C."/>
            <person name="Chen C."/>
            <person name="Zhang W."/>
            <person name="Sun S."/>
            <person name="Liao Y."/>
            <person name="Zhang X."/>
            <person name="Yang L."/>
            <person name="Song C."/>
            <person name="Wang M."/>
            <person name="Shi J."/>
            <person name="Liu G."/>
            <person name="Liu J."/>
            <person name="Zhou H."/>
            <person name="Zhou W."/>
            <person name="Yu Q."/>
            <person name="An N."/>
            <person name="Chen Y."/>
            <person name="Cai Q."/>
            <person name="Wang B."/>
            <person name="Liu B."/>
            <person name="Min J."/>
            <person name="Huang Y."/>
            <person name="Wu H."/>
            <person name="Li Z."/>
            <person name="Zhang Y."/>
            <person name="Yin Y."/>
            <person name="Song W."/>
            <person name="Jiang J."/>
            <person name="Jackson S.A."/>
            <person name="Wing R.A."/>
            <person name="Wang J."/>
            <person name="Chen M."/>
        </authorList>
    </citation>
    <scope>NUCLEOTIDE SEQUENCE [LARGE SCALE GENOMIC DNA]</scope>
    <source>
        <strain evidence="2">cv. IRGC 101232</strain>
    </source>
</reference>
<feature type="compositionally biased region" description="Low complexity" evidence="1">
    <location>
        <begin position="12"/>
        <end position="21"/>
    </location>
</feature>
<sequence length="180" mass="19338">MASTGGRRRSRAGSGIPGRAASSRRQRLQSMIWPLLLGRGSGRRRKQAASGYPVGTRAPIGYEFGYGFLLVNQFGYASGRKCGYRVGKSIILFVLHLSARGMTKIPLPISEQIRKKWRRQSPSGSSSGASEREDPRGEQGEESDGMEADGAHVVGEEDPRGEHGGAHVVGTAEPLVPAHL</sequence>
<dbReference type="HOGENOM" id="CLU_1498542_0_0_1"/>
<organism evidence="2">
    <name type="scientific">Oryza brachyantha</name>
    <name type="common">malo sina</name>
    <dbReference type="NCBI Taxonomy" id="4533"/>
    <lineage>
        <taxon>Eukaryota</taxon>
        <taxon>Viridiplantae</taxon>
        <taxon>Streptophyta</taxon>
        <taxon>Embryophyta</taxon>
        <taxon>Tracheophyta</taxon>
        <taxon>Spermatophyta</taxon>
        <taxon>Magnoliopsida</taxon>
        <taxon>Liliopsida</taxon>
        <taxon>Poales</taxon>
        <taxon>Poaceae</taxon>
        <taxon>BOP clade</taxon>
        <taxon>Oryzoideae</taxon>
        <taxon>Oryzeae</taxon>
        <taxon>Oryzinae</taxon>
        <taxon>Oryza</taxon>
    </lineage>
</organism>